<dbReference type="SUPFAM" id="SSF56281">
    <property type="entry name" value="Metallo-hydrolase/oxidoreductase"/>
    <property type="match status" value="1"/>
</dbReference>
<evidence type="ECO:0000259" key="3">
    <source>
        <dbReference type="PROSITE" id="PS51272"/>
    </source>
</evidence>
<dbReference type="Proteomes" id="UP000029585">
    <property type="component" value="Unassembled WGS sequence"/>
</dbReference>
<feature type="domain" description="SLH" evidence="3">
    <location>
        <begin position="796"/>
        <end position="858"/>
    </location>
</feature>
<keyword evidence="1" id="KW-0677">Repeat</keyword>
<feature type="domain" description="SLH" evidence="3">
    <location>
        <begin position="736"/>
        <end position="795"/>
    </location>
</feature>
<dbReference type="RefSeq" id="WP_044938884.1">
    <property type="nucleotide sequence ID" value="NZ_KN174161.1"/>
</dbReference>
<dbReference type="PROSITE" id="PS51272">
    <property type="entry name" value="SLH"/>
    <property type="match status" value="3"/>
</dbReference>
<dbReference type="Pfam" id="PF00753">
    <property type="entry name" value="Lactamase_B"/>
    <property type="match status" value="1"/>
</dbReference>
<dbReference type="Pfam" id="PF00395">
    <property type="entry name" value="SLH"/>
    <property type="match status" value="3"/>
</dbReference>
<feature type="chain" id="PRO_5001924641" description="SLH domain-containing protein" evidence="2">
    <location>
        <begin position="29"/>
        <end position="915"/>
    </location>
</feature>
<accession>A0A096BCS5</accession>
<organism evidence="4 5">
    <name type="scientific">Flavonifractor plautii 1_3_50AFAA</name>
    <dbReference type="NCBI Taxonomy" id="742738"/>
    <lineage>
        <taxon>Bacteria</taxon>
        <taxon>Bacillati</taxon>
        <taxon>Bacillota</taxon>
        <taxon>Clostridia</taxon>
        <taxon>Eubacteriales</taxon>
        <taxon>Oscillospiraceae</taxon>
        <taxon>Flavonifractor</taxon>
    </lineage>
</organism>
<evidence type="ECO:0000313" key="5">
    <source>
        <dbReference type="Proteomes" id="UP000029585"/>
    </source>
</evidence>
<dbReference type="EMBL" id="ADLO01000024">
    <property type="protein sequence ID" value="KGF56915.1"/>
    <property type="molecule type" value="Genomic_DNA"/>
</dbReference>
<dbReference type="AlphaFoldDB" id="A0A096BCS5"/>
<dbReference type="SMART" id="SM00849">
    <property type="entry name" value="Lactamase_B"/>
    <property type="match status" value="1"/>
</dbReference>
<evidence type="ECO:0000256" key="1">
    <source>
        <dbReference type="ARBA" id="ARBA00022737"/>
    </source>
</evidence>
<dbReference type="eggNOG" id="COG0491">
    <property type="taxonomic scope" value="Bacteria"/>
</dbReference>
<feature type="signal peptide" evidence="2">
    <location>
        <begin position="1"/>
        <end position="28"/>
    </location>
</feature>
<evidence type="ECO:0000256" key="2">
    <source>
        <dbReference type="SAM" id="SignalP"/>
    </source>
</evidence>
<reference evidence="4 5" key="1">
    <citation type="submission" date="2011-08" db="EMBL/GenBank/DDBJ databases">
        <title>The Genome Sequence of Clostridium orbiscindens 1_3_50AFAA.</title>
        <authorList>
            <consortium name="The Broad Institute Genome Sequencing Platform"/>
            <person name="Earl A."/>
            <person name="Ward D."/>
            <person name="Feldgarden M."/>
            <person name="Gevers D."/>
            <person name="Daigneault M."/>
            <person name="Strauss J."/>
            <person name="Allen-Vercoe E."/>
            <person name="Young S.K."/>
            <person name="Zeng Q."/>
            <person name="Gargeya S."/>
            <person name="Fitzgerald M."/>
            <person name="Haas B."/>
            <person name="Abouelleil A."/>
            <person name="Alvarado L."/>
            <person name="Arachchi H.M."/>
            <person name="Berlin A."/>
            <person name="Brown A."/>
            <person name="Chapman S.B."/>
            <person name="Chen Z."/>
            <person name="Dunbar C."/>
            <person name="Freedman E."/>
            <person name="Gearin G."/>
            <person name="Gellesch M."/>
            <person name="Goldberg J."/>
            <person name="Griggs A."/>
            <person name="Gujja S."/>
            <person name="Heiman D."/>
            <person name="Howarth C."/>
            <person name="Larson L."/>
            <person name="Lui A."/>
            <person name="MacDonald P.J.P."/>
            <person name="Montmayeur A."/>
            <person name="Murphy C."/>
            <person name="Neiman D."/>
            <person name="Pearson M."/>
            <person name="Priest M."/>
            <person name="Roberts A."/>
            <person name="Saif S."/>
            <person name="Shea T."/>
            <person name="Shenoy N."/>
            <person name="Sisk P."/>
            <person name="Stolte C."/>
            <person name="Sykes S."/>
            <person name="Wortman J."/>
            <person name="Nusbaum C."/>
            <person name="Birren B."/>
        </authorList>
    </citation>
    <scope>NUCLEOTIDE SEQUENCE [LARGE SCALE GENOMIC DNA]</scope>
    <source>
        <strain evidence="4 5">1_3_50AFAA</strain>
    </source>
</reference>
<dbReference type="InterPro" id="IPR001279">
    <property type="entry name" value="Metallo-B-lactamas"/>
</dbReference>
<gene>
    <name evidence="4" type="ORF">HMPREF9460_00634</name>
</gene>
<dbReference type="InterPro" id="IPR036866">
    <property type="entry name" value="RibonucZ/Hydroxyglut_hydro"/>
</dbReference>
<dbReference type="Gene3D" id="3.60.15.10">
    <property type="entry name" value="Ribonuclease Z/Hydroxyacylglutathione hydrolase-like"/>
    <property type="match status" value="1"/>
</dbReference>
<name>A0A096BCS5_FLAPL</name>
<comment type="caution">
    <text evidence="4">The sequence shown here is derived from an EMBL/GenBank/DDBJ whole genome shotgun (WGS) entry which is preliminary data.</text>
</comment>
<keyword evidence="5" id="KW-1185">Reference proteome</keyword>
<evidence type="ECO:0000313" key="4">
    <source>
        <dbReference type="EMBL" id="KGF56915.1"/>
    </source>
</evidence>
<dbReference type="InterPro" id="IPR001119">
    <property type="entry name" value="SLH_dom"/>
</dbReference>
<dbReference type="PATRIC" id="fig|742738.3.peg.661"/>
<dbReference type="InterPro" id="IPR051465">
    <property type="entry name" value="Cell_Envelope_Struct_Comp"/>
</dbReference>
<dbReference type="eggNOG" id="COG5263">
    <property type="taxonomic scope" value="Bacteria"/>
</dbReference>
<protein>
    <recommendedName>
        <fullName evidence="3">SLH domain-containing protein</fullName>
    </recommendedName>
</protein>
<dbReference type="PANTHER" id="PTHR43308">
    <property type="entry name" value="OUTER MEMBRANE PROTEIN ALPHA-RELATED"/>
    <property type="match status" value="1"/>
</dbReference>
<dbReference type="HOGENOM" id="CLU_318027_0_0_9"/>
<feature type="domain" description="SLH" evidence="3">
    <location>
        <begin position="859"/>
        <end position="915"/>
    </location>
</feature>
<proteinExistence type="predicted"/>
<keyword evidence="2" id="KW-0732">Signal</keyword>
<sequence length="915" mass="99989">MKHRIQMRAAASALAACICLSALPGALAAEPGRVKAPGRTEMEHGPVSTEFASTRLAFAVSDPVTNADDTVTLDVAYADSQGTKHERVTPTGMTETDVALITVADYPVKAGCAVELCYNDKGEVTDIKSLYTTFVKDLGTVCFDTMKYGAELSPVNGEPGAMLATGWLTAKWGNQITVGDLDLFDETYTLAPDVKVYEFNTDTNTLTARTLSDVPVTQMTGGEFYKTPNRQQVMVVFDQNYRNADEAKVAELYYITPQPTIDGKYLYPSDHMPIDSFMTENDGKTVAKPQSAVWLTAAEPFAIIPDRLYYVGDNEVAMYLLQADDGTLILLDAGWPPSGYLYWMNIEAMGFDPRDIDYLLLTHGHGDHYGSAAELDTMIKNAGGDPVVYECYEDTYGYDIYGFPEIPGIIEDTPVLNAVDKLYENEKWLEFDGSIRLKTVLTPGHSIGTDSIIFELTNPANGELLTLSYLGGYGVNGNTKYDPDDDPENRGYLRLSFQYGLRYLQQTVEPDYMIPQHTNQYPMLEINKAAEEKGIPFLEAVNRGSYEWVNFLEKRQAVITYEDYYQNWKADPKDEFGTEITVTDAELQTIEAAGPYRREGGTYQITLTDGGRIIQGFNRYMNQTDKLSGVENAQGQDVGDGIFILKDSFTHDPDAWYVQVGARVSDGYDGSCAGGPIESVHDNWFEILRTERLDSREEAEALLAQLQSGATYTVTLDQSSEIQLADNLTDTFQPAAGGTFTDVPATHWAAGAVAFVSSQGLLQGTGASAFAPGQPMTRAMLVTALWREAGSPVVNYAMDFDDVDEDQWYTEAVRWAASEGIVTGTGKGFSPDAALTRESLAAILFRYAGGQADADQLGSYADGAGVSAWAREAMNWAVAQGLITGKSGGRLDPGGTASRAEVSAILMRYVQSAQA</sequence>